<dbReference type="InterPro" id="IPR051309">
    <property type="entry name" value="ABCF_ATPase"/>
</dbReference>
<evidence type="ECO:0000313" key="6">
    <source>
        <dbReference type="EMBL" id="MBC8530464.1"/>
    </source>
</evidence>
<evidence type="ECO:0000256" key="3">
    <source>
        <dbReference type="SAM" id="Coils"/>
    </source>
</evidence>
<dbReference type="SMART" id="SM00382">
    <property type="entry name" value="AAA"/>
    <property type="match status" value="2"/>
</dbReference>
<comment type="caution">
    <text evidence="6">The sequence shown here is derived from an EMBL/GenBank/DDBJ whole genome shotgun (WGS) entry which is preliminary data.</text>
</comment>
<feature type="coiled-coil region" evidence="3">
    <location>
        <begin position="259"/>
        <end position="293"/>
    </location>
</feature>
<feature type="domain" description="ABC transporter" evidence="5">
    <location>
        <begin position="306"/>
        <end position="494"/>
    </location>
</feature>
<evidence type="ECO:0000256" key="4">
    <source>
        <dbReference type="SAM" id="MobiDB-lite"/>
    </source>
</evidence>
<dbReference type="Pfam" id="PF00005">
    <property type="entry name" value="ABC_tran"/>
    <property type="match status" value="2"/>
</dbReference>
<dbReference type="InterPro" id="IPR027417">
    <property type="entry name" value="P-loop_NTPase"/>
</dbReference>
<evidence type="ECO:0000256" key="2">
    <source>
        <dbReference type="ARBA" id="ARBA00022840"/>
    </source>
</evidence>
<evidence type="ECO:0000259" key="5">
    <source>
        <dbReference type="PROSITE" id="PS50893"/>
    </source>
</evidence>
<dbReference type="InterPro" id="IPR003593">
    <property type="entry name" value="AAA+_ATPase"/>
</dbReference>
<keyword evidence="1" id="KW-0547">Nucleotide-binding</keyword>
<dbReference type="EMBL" id="JACRSR010000001">
    <property type="protein sequence ID" value="MBC8530464.1"/>
    <property type="molecule type" value="Genomic_DNA"/>
</dbReference>
<feature type="domain" description="ABC transporter" evidence="5">
    <location>
        <begin position="4"/>
        <end position="211"/>
    </location>
</feature>
<dbReference type="PROSITE" id="PS00211">
    <property type="entry name" value="ABC_TRANSPORTER_1"/>
    <property type="match status" value="2"/>
</dbReference>
<gene>
    <name evidence="6" type="ORF">H8696_01210</name>
</gene>
<reference evidence="6" key="1">
    <citation type="submission" date="2020-08" db="EMBL/GenBank/DDBJ databases">
        <title>Genome public.</title>
        <authorList>
            <person name="Liu C."/>
            <person name="Sun Q."/>
        </authorList>
    </citation>
    <scope>NUCLEOTIDE SEQUENCE</scope>
    <source>
        <strain evidence="6">NSJ-53</strain>
    </source>
</reference>
<name>A0A926HNC9_9FIRM</name>
<organism evidence="6 7">
    <name type="scientific">Gehongia tenuis</name>
    <dbReference type="NCBI Taxonomy" id="2763655"/>
    <lineage>
        <taxon>Bacteria</taxon>
        <taxon>Bacillati</taxon>
        <taxon>Bacillota</taxon>
        <taxon>Clostridia</taxon>
        <taxon>Christensenellales</taxon>
        <taxon>Christensenellaceae</taxon>
        <taxon>Gehongia</taxon>
    </lineage>
</organism>
<dbReference type="SUPFAM" id="SSF52540">
    <property type="entry name" value="P-loop containing nucleoside triphosphate hydrolases"/>
    <property type="match status" value="2"/>
</dbReference>
<dbReference type="GO" id="GO:0016887">
    <property type="term" value="F:ATP hydrolysis activity"/>
    <property type="evidence" value="ECO:0007669"/>
    <property type="project" value="InterPro"/>
</dbReference>
<evidence type="ECO:0000256" key="1">
    <source>
        <dbReference type="ARBA" id="ARBA00022741"/>
    </source>
</evidence>
<accession>A0A926HNC9</accession>
<dbReference type="PANTHER" id="PTHR42855:SF2">
    <property type="entry name" value="DRUG RESISTANCE ABC TRANSPORTER,ATP-BINDING PROTEIN"/>
    <property type="match status" value="1"/>
</dbReference>
<dbReference type="GO" id="GO:0005524">
    <property type="term" value="F:ATP binding"/>
    <property type="evidence" value="ECO:0007669"/>
    <property type="project" value="UniProtKB-KW"/>
</dbReference>
<keyword evidence="3" id="KW-0175">Coiled coil</keyword>
<dbReference type="Gene3D" id="3.40.50.300">
    <property type="entry name" value="P-loop containing nucleotide triphosphate hydrolases"/>
    <property type="match status" value="3"/>
</dbReference>
<keyword evidence="7" id="KW-1185">Reference proteome</keyword>
<dbReference type="NCBIfam" id="NF000355">
    <property type="entry name" value="ribo_prot_ABC_F"/>
    <property type="match status" value="1"/>
</dbReference>
<dbReference type="InterPro" id="IPR017871">
    <property type="entry name" value="ABC_transporter-like_CS"/>
</dbReference>
<protein>
    <submittedName>
        <fullName evidence="6">ABC-F family ATP-binding cassette domain-containing protein</fullName>
    </submittedName>
</protein>
<keyword evidence="2 6" id="KW-0067">ATP-binding</keyword>
<dbReference type="Proteomes" id="UP000623172">
    <property type="component" value="Unassembled WGS sequence"/>
</dbReference>
<dbReference type="InterPro" id="IPR003439">
    <property type="entry name" value="ABC_transporter-like_ATP-bd"/>
</dbReference>
<feature type="region of interest" description="Disordered" evidence="4">
    <location>
        <begin position="232"/>
        <end position="254"/>
    </location>
</feature>
<dbReference type="CDD" id="cd03221">
    <property type="entry name" value="ABCF_EF-3"/>
    <property type="match status" value="1"/>
</dbReference>
<feature type="compositionally biased region" description="Basic and acidic residues" evidence="4">
    <location>
        <begin position="239"/>
        <end position="254"/>
    </location>
</feature>
<sequence length="494" mass="55402">MAMIEISHLNFTYEGSPAPVFQDVSLRLDTRWKLGFIGRNGRGKTTFLQLLMGRYAYGGEIVSPVDFDYFPFEPAKAGTAMEGALSVCPEAEAWQLYRELDKLELSDAVLERPLATLSPGERTRLMLAALFLKENFLLIDEPTNHLDMEARRAVSRYLSGKSGFILVSHDRTFLDGCVDHVLSINRADIEMQKGNFSSWAENRRRQDGYELERQAALQKDIRELTASARRAAGWSGRAEGQKRATDEGRPDRGFEGHKAAKLMKRAKAIEKRREAALTEKRSLLRNLETAESLKLTGLPYPKNRLAEARDLAVRYGGRAIMKPVTFEVNRGERVALLGRNGAGKSSLLKLLLGGELDHQGELLQGRMVISHVPQEAEFLAGSLRDYARAEGVDLTLLLTLLRKLDFSRDQFELPMQALSAGQKKKVLLAASLARPAHLYLWDEPMNYVDVISRMQLEKLLLDSSATLVFVEHDAAFVDRVATKKIALDKPEGWS</sequence>
<evidence type="ECO:0000313" key="7">
    <source>
        <dbReference type="Proteomes" id="UP000623172"/>
    </source>
</evidence>
<dbReference type="PROSITE" id="PS50893">
    <property type="entry name" value="ABC_TRANSPORTER_2"/>
    <property type="match status" value="2"/>
</dbReference>
<proteinExistence type="predicted"/>
<dbReference type="AlphaFoldDB" id="A0A926HNC9"/>
<dbReference type="RefSeq" id="WP_249314421.1">
    <property type="nucleotide sequence ID" value="NZ_JACRSR010000001.1"/>
</dbReference>
<dbReference type="PANTHER" id="PTHR42855">
    <property type="entry name" value="ABC TRANSPORTER ATP-BINDING SUBUNIT"/>
    <property type="match status" value="1"/>
</dbReference>